<sequence length="142" mass="16170">MFDEIRTLFTEMLDINNRTAELAQSDAPDLAREMLGLRKRYSDLSFRAAAMVDTDICTAYGDHEPARETIREYRQRNADLRRALADHHAKWPTSLIGQDPEGYNEDGRKLCLLQTATLEWVLAAFLPEMSRLAQTRPKAATG</sequence>
<dbReference type="EMBL" id="JACJVJ010000001">
    <property type="protein sequence ID" value="MBC2776366.1"/>
    <property type="molecule type" value="Genomic_DNA"/>
</dbReference>
<dbReference type="AlphaFoldDB" id="A0A842HTF4"/>
<dbReference type="Proteomes" id="UP000564378">
    <property type="component" value="Unassembled WGS sequence"/>
</dbReference>
<gene>
    <name evidence="1" type="ORF">H6P80_01910</name>
</gene>
<protein>
    <submittedName>
        <fullName evidence="1">Uncharacterized protein</fullName>
    </submittedName>
</protein>
<reference evidence="1 2" key="1">
    <citation type="submission" date="2020-08" db="EMBL/GenBank/DDBJ databases">
        <title>Draft genome sequence of Parasphingopyxis sp. GrpM-11.</title>
        <authorList>
            <person name="Oh J."/>
            <person name="Roh D.-H."/>
        </authorList>
    </citation>
    <scope>NUCLEOTIDE SEQUENCE [LARGE SCALE GENOMIC DNA]</scope>
    <source>
        <strain evidence="1 2">GrpM-11</strain>
    </source>
</reference>
<keyword evidence="2" id="KW-1185">Reference proteome</keyword>
<organism evidence="1 2">
    <name type="scientific">Parasphingopyxis marina</name>
    <dbReference type="NCBI Taxonomy" id="2761622"/>
    <lineage>
        <taxon>Bacteria</taxon>
        <taxon>Pseudomonadati</taxon>
        <taxon>Pseudomonadota</taxon>
        <taxon>Alphaproteobacteria</taxon>
        <taxon>Sphingomonadales</taxon>
        <taxon>Sphingomonadaceae</taxon>
        <taxon>Parasphingopyxis</taxon>
    </lineage>
</organism>
<name>A0A842HTF4_9SPHN</name>
<evidence type="ECO:0000313" key="1">
    <source>
        <dbReference type="EMBL" id="MBC2776366.1"/>
    </source>
</evidence>
<accession>A0A842HTF4</accession>
<comment type="caution">
    <text evidence="1">The sequence shown here is derived from an EMBL/GenBank/DDBJ whole genome shotgun (WGS) entry which is preliminary data.</text>
</comment>
<dbReference type="RefSeq" id="WP_185799654.1">
    <property type="nucleotide sequence ID" value="NZ_JACJVJ010000001.1"/>
</dbReference>
<evidence type="ECO:0000313" key="2">
    <source>
        <dbReference type="Proteomes" id="UP000564378"/>
    </source>
</evidence>
<proteinExistence type="predicted"/>